<dbReference type="Proteomes" id="UP000310017">
    <property type="component" value="Chromosome"/>
</dbReference>
<dbReference type="Gene3D" id="3.30.1330.30">
    <property type="match status" value="1"/>
</dbReference>
<dbReference type="SMART" id="SM00967">
    <property type="entry name" value="SpoU_sub_bind"/>
    <property type="match status" value="1"/>
</dbReference>
<dbReference type="InterPro" id="IPR053888">
    <property type="entry name" value="MRM3-like_sub_bind"/>
</dbReference>
<dbReference type="InterPro" id="IPR029026">
    <property type="entry name" value="tRNA_m1G_MTases_N"/>
</dbReference>
<gene>
    <name evidence="5" type="ORF">FGM00_02750</name>
</gene>
<name>A0A5B7SKT0_9FLAO</name>
<dbReference type="GO" id="GO:0006396">
    <property type="term" value="P:RNA processing"/>
    <property type="evidence" value="ECO:0007669"/>
    <property type="project" value="InterPro"/>
</dbReference>
<dbReference type="InterPro" id="IPR051259">
    <property type="entry name" value="rRNA_Methyltransferase"/>
</dbReference>
<dbReference type="AlphaFoldDB" id="A0A5B7SKT0"/>
<dbReference type="CDD" id="cd18109">
    <property type="entry name" value="SpoU-like_RNA-MTase"/>
    <property type="match status" value="1"/>
</dbReference>
<proteinExistence type="inferred from homology"/>
<keyword evidence="6" id="KW-1185">Reference proteome</keyword>
<dbReference type="RefSeq" id="WP_138851441.1">
    <property type="nucleotide sequence ID" value="NZ_CP040710.1"/>
</dbReference>
<keyword evidence="3 5" id="KW-0808">Transferase</keyword>
<dbReference type="GO" id="GO:0032259">
    <property type="term" value="P:methylation"/>
    <property type="evidence" value="ECO:0007669"/>
    <property type="project" value="UniProtKB-KW"/>
</dbReference>
<evidence type="ECO:0000313" key="6">
    <source>
        <dbReference type="Proteomes" id="UP000310017"/>
    </source>
</evidence>
<sequence>MVVKNQIKFIKSLQQKKYRNQNGMFVVEGIKSVREFLNSDYKVEKVYVTKPDIFNMDAPEMELVSAGELAQMSGLHSPNSVLGVFHIPIPKKLDVNDWILVLDDVRDPGNLGTIIRLCDWFGIEHLVCSEHTVDCYNPKVLQATMGSITRVNLGYTDLTRFLSTIDLPIFGTFMNGASVYTKKIPTAGILIMGNEANGISATVEKLVNHKISIPQPASRAGMHENQNTESLNVATATAIFLNEIRRE</sequence>
<evidence type="ECO:0000256" key="3">
    <source>
        <dbReference type="ARBA" id="ARBA00022679"/>
    </source>
</evidence>
<reference evidence="5 6" key="1">
    <citation type="submission" date="2019-05" db="EMBL/GenBank/DDBJ databases">
        <title>Genome sequencing of F202Z8.</title>
        <authorList>
            <person name="Kwon Y.M."/>
        </authorList>
    </citation>
    <scope>NUCLEOTIDE SEQUENCE [LARGE SCALE GENOMIC DNA]</scope>
    <source>
        <strain evidence="5 6">F202Z8</strain>
    </source>
</reference>
<dbReference type="GO" id="GO:0008173">
    <property type="term" value="F:RNA methyltransferase activity"/>
    <property type="evidence" value="ECO:0007669"/>
    <property type="project" value="InterPro"/>
</dbReference>
<evidence type="ECO:0000256" key="1">
    <source>
        <dbReference type="ARBA" id="ARBA00007228"/>
    </source>
</evidence>
<dbReference type="GO" id="GO:0003723">
    <property type="term" value="F:RNA binding"/>
    <property type="evidence" value="ECO:0007669"/>
    <property type="project" value="InterPro"/>
</dbReference>
<dbReference type="Pfam" id="PF22435">
    <property type="entry name" value="MRM3-like_sub_bind"/>
    <property type="match status" value="1"/>
</dbReference>
<dbReference type="Pfam" id="PF00588">
    <property type="entry name" value="SpoU_methylase"/>
    <property type="match status" value="1"/>
</dbReference>
<feature type="domain" description="RNA 2-O ribose methyltransferase substrate binding" evidence="4">
    <location>
        <begin position="26"/>
        <end position="91"/>
    </location>
</feature>
<dbReference type="PANTHER" id="PTHR43191:SF2">
    <property type="entry name" value="RRNA METHYLTRANSFERASE 3, MITOCHONDRIAL"/>
    <property type="match status" value="1"/>
</dbReference>
<dbReference type="SUPFAM" id="SSF55315">
    <property type="entry name" value="L30e-like"/>
    <property type="match status" value="1"/>
</dbReference>
<organism evidence="5 6">
    <name type="scientific">Aggregatimonas sangjinii</name>
    <dbReference type="NCBI Taxonomy" id="2583587"/>
    <lineage>
        <taxon>Bacteria</taxon>
        <taxon>Pseudomonadati</taxon>
        <taxon>Bacteroidota</taxon>
        <taxon>Flavobacteriia</taxon>
        <taxon>Flavobacteriales</taxon>
        <taxon>Flavobacteriaceae</taxon>
        <taxon>Aggregatimonas</taxon>
    </lineage>
</organism>
<dbReference type="EMBL" id="CP040710">
    <property type="protein sequence ID" value="QCW99086.1"/>
    <property type="molecule type" value="Genomic_DNA"/>
</dbReference>
<dbReference type="PANTHER" id="PTHR43191">
    <property type="entry name" value="RRNA METHYLTRANSFERASE 3"/>
    <property type="match status" value="1"/>
</dbReference>
<accession>A0A5B7SKT0</accession>
<dbReference type="InterPro" id="IPR001537">
    <property type="entry name" value="SpoU_MeTrfase"/>
</dbReference>
<protein>
    <submittedName>
        <fullName evidence="5">RNA methyltransferase</fullName>
    </submittedName>
</protein>
<keyword evidence="2 5" id="KW-0489">Methyltransferase</keyword>
<dbReference type="SUPFAM" id="SSF75217">
    <property type="entry name" value="alpha/beta knot"/>
    <property type="match status" value="1"/>
</dbReference>
<evidence type="ECO:0000313" key="5">
    <source>
        <dbReference type="EMBL" id="QCW99086.1"/>
    </source>
</evidence>
<dbReference type="OrthoDB" id="9785673at2"/>
<dbReference type="InterPro" id="IPR013123">
    <property type="entry name" value="SpoU_subst-bd"/>
</dbReference>
<evidence type="ECO:0000259" key="4">
    <source>
        <dbReference type="SMART" id="SM00967"/>
    </source>
</evidence>
<dbReference type="GO" id="GO:0005737">
    <property type="term" value="C:cytoplasm"/>
    <property type="evidence" value="ECO:0007669"/>
    <property type="project" value="UniProtKB-ARBA"/>
</dbReference>
<dbReference type="InterPro" id="IPR029028">
    <property type="entry name" value="Alpha/beta_knot_MTases"/>
</dbReference>
<dbReference type="KEGG" id="asag:FGM00_02750"/>
<evidence type="ECO:0000256" key="2">
    <source>
        <dbReference type="ARBA" id="ARBA00022603"/>
    </source>
</evidence>
<dbReference type="InterPro" id="IPR029064">
    <property type="entry name" value="Ribosomal_eL30-like_sf"/>
</dbReference>
<dbReference type="Gene3D" id="3.40.1280.10">
    <property type="match status" value="1"/>
</dbReference>
<comment type="similarity">
    <text evidence="1">Belongs to the class IV-like SAM-binding methyltransferase superfamily. RNA methyltransferase TrmH family.</text>
</comment>